<protein>
    <recommendedName>
        <fullName evidence="7">Dihydrolipoamide acetyltransferase component of pyruvate dehydrogenase complex</fullName>
        <ecNumber evidence="7">2.3.1.-</ecNumber>
    </recommendedName>
</protein>
<dbReference type="PROSITE" id="PS51826">
    <property type="entry name" value="PSBD"/>
    <property type="match status" value="1"/>
</dbReference>
<organism evidence="10 11">
    <name type="scientific">Niastella vici</name>
    <dbReference type="NCBI Taxonomy" id="1703345"/>
    <lineage>
        <taxon>Bacteria</taxon>
        <taxon>Pseudomonadati</taxon>
        <taxon>Bacteroidota</taxon>
        <taxon>Chitinophagia</taxon>
        <taxon>Chitinophagales</taxon>
        <taxon>Chitinophagaceae</taxon>
        <taxon>Niastella</taxon>
    </lineage>
</organism>
<dbReference type="PANTHER" id="PTHR43178">
    <property type="entry name" value="DIHYDROLIPOAMIDE ACETYLTRANSFERASE COMPONENT OF PYRUVATE DEHYDROGENASE COMPLEX"/>
    <property type="match status" value="1"/>
</dbReference>
<evidence type="ECO:0000313" key="11">
    <source>
        <dbReference type="Proteomes" id="UP000192796"/>
    </source>
</evidence>
<dbReference type="GO" id="GO:0016407">
    <property type="term" value="F:acetyltransferase activity"/>
    <property type="evidence" value="ECO:0007669"/>
    <property type="project" value="TreeGrafter"/>
</dbReference>
<dbReference type="InterPro" id="IPR000089">
    <property type="entry name" value="Biotin_lipoyl"/>
</dbReference>
<dbReference type="Gene3D" id="3.30.559.10">
    <property type="entry name" value="Chloramphenicol acetyltransferase-like domain"/>
    <property type="match status" value="1"/>
</dbReference>
<dbReference type="RefSeq" id="WP_081147492.1">
    <property type="nucleotide sequence ID" value="NZ_LVYD01000044.1"/>
</dbReference>
<dbReference type="InterPro" id="IPR011053">
    <property type="entry name" value="Single_hybrid_motif"/>
</dbReference>
<dbReference type="InterPro" id="IPR001078">
    <property type="entry name" value="2-oxoacid_DH_actylTfrase"/>
</dbReference>
<evidence type="ECO:0000256" key="2">
    <source>
        <dbReference type="ARBA" id="ARBA00007317"/>
    </source>
</evidence>
<evidence type="ECO:0000313" key="10">
    <source>
        <dbReference type="EMBL" id="OQP63829.1"/>
    </source>
</evidence>
<dbReference type="SUPFAM" id="SSF47005">
    <property type="entry name" value="Peripheral subunit-binding domain of 2-oxo acid dehydrogenase complex"/>
    <property type="match status" value="1"/>
</dbReference>
<dbReference type="Gene3D" id="4.10.320.10">
    <property type="entry name" value="E3-binding domain"/>
    <property type="match status" value="1"/>
</dbReference>
<feature type="domain" description="Lipoyl-binding" evidence="8">
    <location>
        <begin position="1"/>
        <end position="76"/>
    </location>
</feature>
<comment type="similarity">
    <text evidence="2 7">Belongs to the 2-oxoacid dehydrogenase family.</text>
</comment>
<keyword evidence="4 7" id="KW-0808">Transferase</keyword>
<evidence type="ECO:0000256" key="7">
    <source>
        <dbReference type="RuleBase" id="RU003423"/>
    </source>
</evidence>
<keyword evidence="5 7" id="KW-0450">Lipoyl</keyword>
<dbReference type="Pfam" id="PF00364">
    <property type="entry name" value="Biotin_lipoyl"/>
    <property type="match status" value="1"/>
</dbReference>
<evidence type="ECO:0000259" key="9">
    <source>
        <dbReference type="PROSITE" id="PS51826"/>
    </source>
</evidence>
<gene>
    <name evidence="10" type="ORF">A3860_23100</name>
</gene>
<feature type="domain" description="Peripheral subunit-binding (PSBD)" evidence="9">
    <location>
        <begin position="112"/>
        <end position="149"/>
    </location>
</feature>
<dbReference type="PROSITE" id="PS50968">
    <property type="entry name" value="BIOTINYL_LIPOYL"/>
    <property type="match status" value="1"/>
</dbReference>
<dbReference type="PANTHER" id="PTHR43178:SF5">
    <property type="entry name" value="LIPOAMIDE ACYLTRANSFERASE COMPONENT OF BRANCHED-CHAIN ALPHA-KETO ACID DEHYDROGENASE COMPLEX, MITOCHONDRIAL"/>
    <property type="match status" value="1"/>
</dbReference>
<comment type="caution">
    <text evidence="10">The sequence shown here is derived from an EMBL/GenBank/DDBJ whole genome shotgun (WGS) entry which is preliminary data.</text>
</comment>
<comment type="cofactor">
    <cofactor evidence="1 7">
        <name>(R)-lipoate</name>
        <dbReference type="ChEBI" id="CHEBI:83088"/>
    </cofactor>
</comment>
<evidence type="ECO:0000259" key="8">
    <source>
        <dbReference type="PROSITE" id="PS50968"/>
    </source>
</evidence>
<proteinExistence type="inferred from homology"/>
<keyword evidence="11" id="KW-1185">Reference proteome</keyword>
<evidence type="ECO:0000256" key="1">
    <source>
        <dbReference type="ARBA" id="ARBA00001938"/>
    </source>
</evidence>
<dbReference type="Pfam" id="PF02817">
    <property type="entry name" value="E3_binding"/>
    <property type="match status" value="1"/>
</dbReference>
<evidence type="ECO:0000256" key="4">
    <source>
        <dbReference type="ARBA" id="ARBA00022679"/>
    </source>
</evidence>
<dbReference type="Proteomes" id="UP000192796">
    <property type="component" value="Unassembled WGS sequence"/>
</dbReference>
<dbReference type="SUPFAM" id="SSF52777">
    <property type="entry name" value="CoA-dependent acyltransferases"/>
    <property type="match status" value="1"/>
</dbReference>
<dbReference type="SUPFAM" id="SSF51230">
    <property type="entry name" value="Single hybrid motif"/>
    <property type="match status" value="1"/>
</dbReference>
<comment type="subunit">
    <text evidence="3">Forms a 24-polypeptide structural core with octahedral symmetry.</text>
</comment>
<accession>A0A1V9FZN2</accession>
<evidence type="ECO:0000256" key="3">
    <source>
        <dbReference type="ARBA" id="ARBA00011484"/>
    </source>
</evidence>
<dbReference type="InterPro" id="IPR050743">
    <property type="entry name" value="2-oxoacid_DH_E2_comp"/>
</dbReference>
<dbReference type="GO" id="GO:0005737">
    <property type="term" value="C:cytoplasm"/>
    <property type="evidence" value="ECO:0007669"/>
    <property type="project" value="TreeGrafter"/>
</dbReference>
<name>A0A1V9FZN2_9BACT</name>
<dbReference type="EC" id="2.3.1.-" evidence="7"/>
<reference evidence="10 11" key="1">
    <citation type="submission" date="2016-03" db="EMBL/GenBank/DDBJ databases">
        <title>Niastella vici sp. nov., isolated from farmland soil.</title>
        <authorList>
            <person name="Chen L."/>
            <person name="Wang D."/>
            <person name="Yang S."/>
            <person name="Wang G."/>
        </authorList>
    </citation>
    <scope>NUCLEOTIDE SEQUENCE [LARGE SCALE GENOMIC DNA]</scope>
    <source>
        <strain evidence="10 11">DJ57</strain>
    </source>
</reference>
<evidence type="ECO:0000256" key="5">
    <source>
        <dbReference type="ARBA" id="ARBA00022823"/>
    </source>
</evidence>
<dbReference type="AlphaFoldDB" id="A0A1V9FZN2"/>
<sequence length="381" mass="41599">MIEFNMPSLGADMEAGTLREWLVKPGDKVKRGDIIAIVETQKGLIDIEVFDEGVVNQLLIREDEKVPVGTVMALIANGEKGTGKTLQRLGKETETGKPVEEWQPVIAPHLVKASPLAKRIAAEKNIDLQTVKGTGEGGAITKEDVEKAAAQKAVMNEIKPPATESIRMAVAAAMSKSNREIPHYYLQQKIDMRKALAWLVEANKLRGVKQRLLPVVLLIKAVAKALTAVPELNGYWENGFRHKDEINIGFAISLRSGGVMIPAIHNADKKTLDELMTALNYIIPRARAMKLKSSELSTSTITITSLGEANAELVYGVIYPPQVALVGFGSIIEQPWAEQGMLDVRPVITATLAADHRATDGATGSRLLMYINNYLQKPELL</sequence>
<dbReference type="STRING" id="1703345.A3860_23100"/>
<dbReference type="Gene3D" id="2.40.50.100">
    <property type="match status" value="1"/>
</dbReference>
<keyword evidence="6 7" id="KW-0012">Acyltransferase</keyword>
<dbReference type="InterPro" id="IPR004167">
    <property type="entry name" value="PSBD"/>
</dbReference>
<dbReference type="Pfam" id="PF00198">
    <property type="entry name" value="2-oxoacid_dh"/>
    <property type="match status" value="1"/>
</dbReference>
<evidence type="ECO:0000256" key="6">
    <source>
        <dbReference type="ARBA" id="ARBA00023315"/>
    </source>
</evidence>
<dbReference type="InterPro" id="IPR036625">
    <property type="entry name" value="E3-bd_dom_sf"/>
</dbReference>
<dbReference type="InterPro" id="IPR023213">
    <property type="entry name" value="CAT-like_dom_sf"/>
</dbReference>
<dbReference type="OrthoDB" id="9805770at2"/>
<dbReference type="GO" id="GO:0031405">
    <property type="term" value="F:lipoic acid binding"/>
    <property type="evidence" value="ECO:0007669"/>
    <property type="project" value="TreeGrafter"/>
</dbReference>
<dbReference type="EMBL" id="LVYD01000044">
    <property type="protein sequence ID" value="OQP63829.1"/>
    <property type="molecule type" value="Genomic_DNA"/>
</dbReference>
<dbReference type="CDD" id="cd06849">
    <property type="entry name" value="lipoyl_domain"/>
    <property type="match status" value="1"/>
</dbReference>